<organism evidence="1 2">
    <name type="scientific">Holotrichia oblita</name>
    <name type="common">Chafer beetle</name>
    <dbReference type="NCBI Taxonomy" id="644536"/>
    <lineage>
        <taxon>Eukaryota</taxon>
        <taxon>Metazoa</taxon>
        <taxon>Ecdysozoa</taxon>
        <taxon>Arthropoda</taxon>
        <taxon>Hexapoda</taxon>
        <taxon>Insecta</taxon>
        <taxon>Pterygota</taxon>
        <taxon>Neoptera</taxon>
        <taxon>Endopterygota</taxon>
        <taxon>Coleoptera</taxon>
        <taxon>Polyphaga</taxon>
        <taxon>Scarabaeiformia</taxon>
        <taxon>Scarabaeidae</taxon>
        <taxon>Melolonthinae</taxon>
        <taxon>Holotrichia</taxon>
    </lineage>
</organism>
<name>A0ACB9THZ7_HOLOL</name>
<evidence type="ECO:0000313" key="1">
    <source>
        <dbReference type="EMBL" id="KAI4466430.1"/>
    </source>
</evidence>
<reference evidence="1" key="1">
    <citation type="submission" date="2022-04" db="EMBL/GenBank/DDBJ databases">
        <title>Chromosome-scale genome assembly of Holotrichia oblita Faldermann.</title>
        <authorList>
            <person name="Rongchong L."/>
        </authorList>
    </citation>
    <scope>NUCLEOTIDE SEQUENCE</scope>
    <source>
        <strain evidence="1">81SQS9</strain>
    </source>
</reference>
<dbReference type="Proteomes" id="UP001056778">
    <property type="component" value="Chromosome 3"/>
</dbReference>
<evidence type="ECO:0000313" key="2">
    <source>
        <dbReference type="Proteomes" id="UP001056778"/>
    </source>
</evidence>
<accession>A0ACB9THZ7</accession>
<comment type="caution">
    <text evidence="1">The sequence shown here is derived from an EMBL/GenBank/DDBJ whole genome shotgun (WGS) entry which is preliminary data.</text>
</comment>
<gene>
    <name evidence="1" type="ORF">MML48_3g00018443</name>
</gene>
<protein>
    <submittedName>
        <fullName evidence="1">E3 ubiquitin-protein ligase ubr5</fullName>
    </submittedName>
</protein>
<proteinExistence type="predicted"/>
<sequence>MFFVVSANTSGNPSGNPPNPGTTRNEHLNSHQQQLGDRLYPKVYNLHPTFAGRITGMLLELTPAQLLLLLASEDSLRSKVENAVEMIPAHSHSQQEMASEALLEEGGGTLELIPNGKDIEVTSANVYDYVRKYAYYRMVPKAQEKAIEVYFWTGSPALPASEDGFQPMPR</sequence>
<keyword evidence="2" id="KW-1185">Reference proteome</keyword>
<dbReference type="EMBL" id="CM043017">
    <property type="protein sequence ID" value="KAI4466430.1"/>
    <property type="molecule type" value="Genomic_DNA"/>
</dbReference>